<feature type="signal peptide" evidence="1">
    <location>
        <begin position="1"/>
        <end position="22"/>
    </location>
</feature>
<accession>A0A4Q0NSY5</accession>
<dbReference type="RefSeq" id="WP_128766897.1">
    <property type="nucleotide sequence ID" value="NZ_JBHUOO010000003.1"/>
</dbReference>
<evidence type="ECO:0000256" key="1">
    <source>
        <dbReference type="SAM" id="SignalP"/>
    </source>
</evidence>
<name>A0A4Q0NSY5_9FLAO</name>
<reference evidence="2 3" key="1">
    <citation type="submission" date="2018-07" db="EMBL/GenBank/DDBJ databases">
        <title>Leeuwenhoekiella genomics.</title>
        <authorList>
            <person name="Tahon G."/>
            <person name="Willems A."/>
        </authorList>
    </citation>
    <scope>NUCLEOTIDE SEQUENCE [LARGE SCALE GENOMIC DNA]</scope>
    <source>
        <strain evidence="2 3">LMG 29608</strain>
    </source>
</reference>
<keyword evidence="1" id="KW-0732">Signal</keyword>
<comment type="caution">
    <text evidence="2">The sequence shown here is derived from an EMBL/GenBank/DDBJ whole genome shotgun (WGS) entry which is preliminary data.</text>
</comment>
<dbReference type="OrthoDB" id="1145223at2"/>
<gene>
    <name evidence="2" type="ORF">DSM02_3685</name>
</gene>
<dbReference type="Proteomes" id="UP000289859">
    <property type="component" value="Unassembled WGS sequence"/>
</dbReference>
<protein>
    <recommendedName>
        <fullName evidence="4">C1q domain-containing protein</fullName>
    </recommendedName>
</protein>
<dbReference type="EMBL" id="QOVK01000025">
    <property type="protein sequence ID" value="RXG13644.1"/>
    <property type="molecule type" value="Genomic_DNA"/>
</dbReference>
<evidence type="ECO:0008006" key="4">
    <source>
        <dbReference type="Google" id="ProtNLM"/>
    </source>
</evidence>
<feature type="chain" id="PRO_5020398409" description="C1q domain-containing protein" evidence="1">
    <location>
        <begin position="23"/>
        <end position="243"/>
    </location>
</feature>
<dbReference type="AlphaFoldDB" id="A0A4Q0NSY5"/>
<organism evidence="2 3">
    <name type="scientific">Leeuwenhoekiella polynyae</name>
    <dbReference type="NCBI Taxonomy" id="1550906"/>
    <lineage>
        <taxon>Bacteria</taxon>
        <taxon>Pseudomonadati</taxon>
        <taxon>Bacteroidota</taxon>
        <taxon>Flavobacteriia</taxon>
        <taxon>Flavobacteriales</taxon>
        <taxon>Flavobacteriaceae</taxon>
        <taxon>Leeuwenhoekiella</taxon>
    </lineage>
</organism>
<sequence length="243" mass="26043">MAIHLKLFSALVLSMLSLTAYCQTDNSTKGVAIGTSDIAPGSALQIESNSGGLVQPRMTTAEMNAIPTPLDGAFIFNTTENNWFIRKDGVWQSFVRIETPSVILNRGQTNNAFIITNTNTITSFPLNQNNALSTNDQFYSLSENNGEIGILRSGTYLISAGFSTTSLPAGSISYRLEVSVNNSNTSIITNGQVNLPGSDYWGSSGNIILILQAGDTISLGYILKSNSSYSRTAAFFNIGISKL</sequence>
<keyword evidence="3" id="KW-1185">Reference proteome</keyword>
<proteinExistence type="predicted"/>
<evidence type="ECO:0000313" key="2">
    <source>
        <dbReference type="EMBL" id="RXG13644.1"/>
    </source>
</evidence>
<evidence type="ECO:0000313" key="3">
    <source>
        <dbReference type="Proteomes" id="UP000289859"/>
    </source>
</evidence>